<feature type="compositionally biased region" description="Polar residues" evidence="1">
    <location>
        <begin position="310"/>
        <end position="319"/>
    </location>
</feature>
<dbReference type="InterPro" id="IPR046668">
    <property type="entry name" value="DUF6538"/>
</dbReference>
<evidence type="ECO:0000313" key="4">
    <source>
        <dbReference type="Proteomes" id="UP000183208"/>
    </source>
</evidence>
<evidence type="ECO:0000259" key="2">
    <source>
        <dbReference type="Pfam" id="PF20172"/>
    </source>
</evidence>
<evidence type="ECO:0000256" key="1">
    <source>
        <dbReference type="SAM" id="MobiDB-lite"/>
    </source>
</evidence>
<sequence>MRALMGLIKDRHGTWCAQQRVPKRLQVAVARLLGKGKPKQVYLKRSLATKDLRSANIRAKPVQMEFDRILRDAGATVRKPSGAPQARSSLNATEIRLMADYVYATTLAWDERWRVGGREELRRSEAELREILKHDGRELGALAYSYQELPPHGWSGSQLANSRAELDESLPSMREALALGDVSAVQDEVLLALHAFGIDLALDSLSRPLLGIAILRAYVRALQAIGQRNDGSPVETPEVLITAKSAPEAGGTSPNFLMIVASPKSPVAGSPVRLKATAPTCPGLRDKAPRMTTAVGLKHSVGSPAAMPSSAATKGSATK</sequence>
<proteinExistence type="predicted"/>
<feature type="region of interest" description="Disordered" evidence="1">
    <location>
        <begin position="300"/>
        <end position="319"/>
    </location>
</feature>
<dbReference type="Pfam" id="PF20172">
    <property type="entry name" value="DUF6538"/>
    <property type="match status" value="1"/>
</dbReference>
<feature type="domain" description="DUF6538" evidence="2">
    <location>
        <begin position="10"/>
        <end position="71"/>
    </location>
</feature>
<dbReference type="EMBL" id="FNTI01000001">
    <property type="protein sequence ID" value="SEC44799.1"/>
    <property type="molecule type" value="Genomic_DNA"/>
</dbReference>
<name>A0A1H4SKV7_9BRAD</name>
<organism evidence="3 4">
    <name type="scientific">Bradyrhizobium lablabi</name>
    <dbReference type="NCBI Taxonomy" id="722472"/>
    <lineage>
        <taxon>Bacteria</taxon>
        <taxon>Pseudomonadati</taxon>
        <taxon>Pseudomonadota</taxon>
        <taxon>Alphaproteobacteria</taxon>
        <taxon>Hyphomicrobiales</taxon>
        <taxon>Nitrobacteraceae</taxon>
        <taxon>Bradyrhizobium</taxon>
    </lineage>
</organism>
<dbReference type="Proteomes" id="UP000183208">
    <property type="component" value="Unassembled WGS sequence"/>
</dbReference>
<gene>
    <name evidence="3" type="ORF">SAMN05444171_1438</name>
</gene>
<dbReference type="AlphaFoldDB" id="A0A1H4SKV7"/>
<evidence type="ECO:0000313" key="3">
    <source>
        <dbReference type="EMBL" id="SEC44799.1"/>
    </source>
</evidence>
<reference evidence="3 4" key="1">
    <citation type="submission" date="2016-10" db="EMBL/GenBank/DDBJ databases">
        <authorList>
            <person name="de Groot N.N."/>
        </authorList>
    </citation>
    <scope>NUCLEOTIDE SEQUENCE [LARGE SCALE GENOMIC DNA]</scope>
    <source>
        <strain evidence="3 4">GAS522</strain>
    </source>
</reference>
<accession>A0A1H4SKV7</accession>
<protein>
    <recommendedName>
        <fullName evidence="2">DUF6538 domain-containing protein</fullName>
    </recommendedName>
</protein>